<sequence>MARTSVLPLPDAAVRHLLANIDELRSAFPVERGTRPFVSAFLRLVHAATGGIYGANIVRKLLQLYAPEYRPSTSTIHDEIKRYRVSIEQKPELAPAVIKLAQPAIPSSLSRPPSAVSQPLPAEPPSIDLGKLTELVAGLERTLKHTEAPKHVASDSHQYEALARALEAENQRLRAYSDNLVNQLEEARRSQTDILQQYESAKAERDTYQKVSAELSQQLADLSQVVKVADDRTAASHRFALGRIEEATVEVRRQKELLAAEKERTAAVQRRLEEEQNMSMALRQLVNKLKAEASPRRQDE</sequence>
<organism evidence="2">
    <name type="scientific">Alcaligenes faecalis</name>
    <dbReference type="NCBI Taxonomy" id="511"/>
    <lineage>
        <taxon>Bacteria</taxon>
        <taxon>Pseudomonadati</taxon>
        <taxon>Pseudomonadota</taxon>
        <taxon>Betaproteobacteria</taxon>
        <taxon>Burkholderiales</taxon>
        <taxon>Alcaligenaceae</taxon>
        <taxon>Alcaligenes</taxon>
    </lineage>
</organism>
<evidence type="ECO:0000256" key="1">
    <source>
        <dbReference type="SAM" id="Coils"/>
    </source>
</evidence>
<geneLocation type="plasmid" evidence="2">
    <name>pGZAF1_VIM</name>
</geneLocation>
<protein>
    <submittedName>
        <fullName evidence="2">Uncharacterized protein</fullName>
    </submittedName>
</protein>
<dbReference type="AlphaFoldDB" id="A0A1Z3ML36"/>
<feature type="coiled-coil region" evidence="1">
    <location>
        <begin position="244"/>
        <end position="292"/>
    </location>
</feature>
<proteinExistence type="predicted"/>
<keyword evidence="2" id="KW-0614">Plasmid</keyword>
<feature type="coiled-coil region" evidence="1">
    <location>
        <begin position="159"/>
        <end position="218"/>
    </location>
</feature>
<dbReference type="RefSeq" id="WP_086069329.1">
    <property type="nucleotide sequence ID" value="NZ_MSZN01000014.1"/>
</dbReference>
<reference evidence="2" key="1">
    <citation type="submission" date="2017-02" db="EMBL/GenBank/DDBJ databases">
        <title>Emergence of VIM metallo-beta-lactamase producing Alcaligenes faecalis in GAZA, Palestine.</title>
        <authorList>
            <person name="Al Laham N."/>
            <person name="Chavda K."/>
            <person name="Cienfuegos V."/>
            <person name="Kreiswirth B."/>
            <person name="Chen L."/>
        </authorList>
    </citation>
    <scope>NUCLEOTIDE SEQUENCE</scope>
    <source>
        <strain evidence="2">GZAF1</strain>
        <plasmid evidence="2">pGZAF1_VIM</plasmid>
    </source>
</reference>
<keyword evidence="1" id="KW-0175">Coiled coil</keyword>
<accession>A0A1Z3ML36</accession>
<dbReference type="EMBL" id="KY623659">
    <property type="protein sequence ID" value="ASD48512.1"/>
    <property type="molecule type" value="Genomic_DNA"/>
</dbReference>
<name>A0A1Z3ML36_ALCFA</name>
<evidence type="ECO:0000313" key="2">
    <source>
        <dbReference type="EMBL" id="ASD48512.1"/>
    </source>
</evidence>